<gene>
    <name evidence="1" type="ORF">Pla163_16030</name>
</gene>
<accession>A0A518CZ36</accession>
<evidence type="ECO:0000313" key="2">
    <source>
        <dbReference type="Proteomes" id="UP000319342"/>
    </source>
</evidence>
<proteinExistence type="predicted"/>
<evidence type="ECO:0000313" key="1">
    <source>
        <dbReference type="EMBL" id="QDU84493.1"/>
    </source>
</evidence>
<name>A0A518CZ36_9BACT</name>
<reference evidence="1 2" key="1">
    <citation type="submission" date="2019-02" db="EMBL/GenBank/DDBJ databases">
        <title>Deep-cultivation of Planctomycetes and their phenomic and genomic characterization uncovers novel biology.</title>
        <authorList>
            <person name="Wiegand S."/>
            <person name="Jogler M."/>
            <person name="Boedeker C."/>
            <person name="Pinto D."/>
            <person name="Vollmers J."/>
            <person name="Rivas-Marin E."/>
            <person name="Kohn T."/>
            <person name="Peeters S.H."/>
            <person name="Heuer A."/>
            <person name="Rast P."/>
            <person name="Oberbeckmann S."/>
            <person name="Bunk B."/>
            <person name="Jeske O."/>
            <person name="Meyerdierks A."/>
            <person name="Storesund J.E."/>
            <person name="Kallscheuer N."/>
            <person name="Luecker S."/>
            <person name="Lage O.M."/>
            <person name="Pohl T."/>
            <person name="Merkel B.J."/>
            <person name="Hornburger P."/>
            <person name="Mueller R.-W."/>
            <person name="Bruemmer F."/>
            <person name="Labrenz M."/>
            <person name="Spormann A.M."/>
            <person name="Op den Camp H."/>
            <person name="Overmann J."/>
            <person name="Amann R."/>
            <person name="Jetten M.S.M."/>
            <person name="Mascher T."/>
            <person name="Medema M.H."/>
            <person name="Devos D.P."/>
            <person name="Kaster A.-K."/>
            <person name="Ovreas L."/>
            <person name="Rohde M."/>
            <person name="Galperin M.Y."/>
            <person name="Jogler C."/>
        </authorList>
    </citation>
    <scope>NUCLEOTIDE SEQUENCE [LARGE SCALE GENOMIC DNA]</scope>
    <source>
        <strain evidence="1 2">Pla163</strain>
    </source>
</reference>
<dbReference type="AlphaFoldDB" id="A0A518CZ36"/>
<organism evidence="1 2">
    <name type="scientific">Rohdeia mirabilis</name>
    <dbReference type="NCBI Taxonomy" id="2528008"/>
    <lineage>
        <taxon>Bacteria</taxon>
        <taxon>Pseudomonadati</taxon>
        <taxon>Planctomycetota</taxon>
        <taxon>Planctomycetia</taxon>
        <taxon>Planctomycetia incertae sedis</taxon>
        <taxon>Rohdeia</taxon>
    </lineage>
</organism>
<dbReference type="PROSITE" id="PS51257">
    <property type="entry name" value="PROKAR_LIPOPROTEIN"/>
    <property type="match status" value="1"/>
</dbReference>
<sequence>MSAHVRTIVVALAAAWSSGCVQFTWTNAHRGRPLGAERVEWALDARPDLTTALAELGAPHVVRRVEGPDDSDLGTELLWVWRRAEGFNLSGSVPFDNGGSASVQFGQSNTDFEGLRLAFDANGLFVRGTSGVVAREEPGLDLPL</sequence>
<evidence type="ECO:0008006" key="3">
    <source>
        <dbReference type="Google" id="ProtNLM"/>
    </source>
</evidence>
<protein>
    <recommendedName>
        <fullName evidence="3">Lipoprotein</fullName>
    </recommendedName>
</protein>
<dbReference type="Proteomes" id="UP000319342">
    <property type="component" value="Chromosome"/>
</dbReference>
<dbReference type="EMBL" id="CP036290">
    <property type="protein sequence ID" value="QDU84493.1"/>
    <property type="molecule type" value="Genomic_DNA"/>
</dbReference>
<keyword evidence="2" id="KW-1185">Reference proteome</keyword>